<dbReference type="Proteomes" id="UP000282597">
    <property type="component" value="Chromosome"/>
</dbReference>
<gene>
    <name evidence="3" type="ORF">MCB1EB_0440</name>
</gene>
<organism evidence="3 4">
    <name type="scientific">Mycoavidus cysteinexigens</name>
    <dbReference type="NCBI Taxonomy" id="1553431"/>
    <lineage>
        <taxon>Bacteria</taxon>
        <taxon>Pseudomonadati</taxon>
        <taxon>Pseudomonadota</taxon>
        <taxon>Betaproteobacteria</taxon>
        <taxon>Burkholderiales</taxon>
        <taxon>Burkholderiaceae</taxon>
        <taxon>Mycoavidus</taxon>
    </lineage>
</organism>
<dbReference type="PROSITE" id="PS50943">
    <property type="entry name" value="HTH_CROC1"/>
    <property type="match status" value="1"/>
</dbReference>
<dbReference type="Pfam" id="PF01381">
    <property type="entry name" value="HTH_3"/>
    <property type="match status" value="1"/>
</dbReference>
<dbReference type="CDD" id="cd00093">
    <property type="entry name" value="HTH_XRE"/>
    <property type="match status" value="1"/>
</dbReference>
<dbReference type="SUPFAM" id="SSF47413">
    <property type="entry name" value="lambda repressor-like DNA-binding domains"/>
    <property type="match status" value="1"/>
</dbReference>
<dbReference type="KEGG" id="mcys:MCB1EB_0440"/>
<keyword evidence="4" id="KW-1185">Reference proteome</keyword>
<dbReference type="Gene3D" id="1.10.260.40">
    <property type="entry name" value="lambda repressor-like DNA-binding domains"/>
    <property type="match status" value="1"/>
</dbReference>
<reference evidence="3 4" key="1">
    <citation type="journal article" date="2018" name="Microbes Environ.">
        <title>Comparative Genomic Insights into Endofungal Lifestyles of Two Bacterial Endosymbionts, Mycoavidus cysteinexigens and Burkholderia rhizoxinica.</title>
        <authorList>
            <person name="Sharmin D."/>
            <person name="Guo Y."/>
            <person name="Nishizawa T."/>
            <person name="Ohshima S."/>
            <person name="Sato Y."/>
            <person name="Takashima Y."/>
            <person name="Narisawa K."/>
            <person name="Ohta H."/>
        </authorList>
    </citation>
    <scope>NUCLEOTIDE SEQUENCE [LARGE SCALE GENOMIC DNA]</scope>
    <source>
        <strain evidence="3 4">B1-EB</strain>
    </source>
</reference>
<protein>
    <submittedName>
        <fullName evidence="3">Phage repressor</fullName>
    </submittedName>
</protein>
<evidence type="ECO:0000313" key="3">
    <source>
        <dbReference type="EMBL" id="BBE08601.1"/>
    </source>
</evidence>
<dbReference type="AlphaFoldDB" id="A0A2Z6ET85"/>
<evidence type="ECO:0000256" key="1">
    <source>
        <dbReference type="SAM" id="MobiDB-lite"/>
    </source>
</evidence>
<dbReference type="GO" id="GO:0003677">
    <property type="term" value="F:DNA binding"/>
    <property type="evidence" value="ECO:0007669"/>
    <property type="project" value="InterPro"/>
</dbReference>
<evidence type="ECO:0000313" key="4">
    <source>
        <dbReference type="Proteomes" id="UP000282597"/>
    </source>
</evidence>
<dbReference type="InterPro" id="IPR010982">
    <property type="entry name" value="Lambda_DNA-bd_dom_sf"/>
</dbReference>
<dbReference type="EMBL" id="AP018150">
    <property type="protein sequence ID" value="BBE08601.1"/>
    <property type="molecule type" value="Genomic_DNA"/>
</dbReference>
<feature type="domain" description="HTH cro/C1-type" evidence="2">
    <location>
        <begin position="1"/>
        <end position="47"/>
    </location>
</feature>
<feature type="region of interest" description="Disordered" evidence="1">
    <location>
        <begin position="111"/>
        <end position="132"/>
    </location>
</feature>
<sequence length="132" mass="14627">MTKAQLARAVGVRPASVTQWENGDTKNLDAGNCILICESLGIRPKWLVFGHGPKYQTTEKNIRSAITLLESLPDLEVERAINVLRSVFNELPIREVPSSLSPKSVEAKYFPSIDNEQEKGQKNGRNFKSGTS</sequence>
<feature type="compositionally biased region" description="Polar residues" evidence="1">
    <location>
        <begin position="123"/>
        <end position="132"/>
    </location>
</feature>
<evidence type="ECO:0000259" key="2">
    <source>
        <dbReference type="PROSITE" id="PS50943"/>
    </source>
</evidence>
<accession>A0A2Z6ET85</accession>
<proteinExistence type="predicted"/>
<dbReference type="InterPro" id="IPR001387">
    <property type="entry name" value="Cro/C1-type_HTH"/>
</dbReference>
<name>A0A2Z6ET85_9BURK</name>